<feature type="transmembrane region" description="Helical" evidence="7">
    <location>
        <begin position="295"/>
        <end position="314"/>
    </location>
</feature>
<feature type="transmembrane region" description="Helical" evidence="7">
    <location>
        <begin position="334"/>
        <end position="352"/>
    </location>
</feature>
<feature type="transmembrane region" description="Helical" evidence="7">
    <location>
        <begin position="387"/>
        <end position="414"/>
    </location>
</feature>
<proteinExistence type="predicted"/>
<feature type="transmembrane region" description="Helical" evidence="7">
    <location>
        <begin position="210"/>
        <end position="230"/>
    </location>
</feature>
<dbReference type="PANTHER" id="PTHR42718">
    <property type="entry name" value="MAJOR FACILITATOR SUPERFAMILY MULTIDRUG TRANSPORTER MFSC"/>
    <property type="match status" value="1"/>
</dbReference>
<feature type="transmembrane region" description="Helical" evidence="7">
    <location>
        <begin position="179"/>
        <end position="198"/>
    </location>
</feature>
<feature type="transmembrane region" description="Helical" evidence="7">
    <location>
        <begin position="359"/>
        <end position="381"/>
    </location>
</feature>
<comment type="caution">
    <text evidence="9">The sequence shown here is derived from an EMBL/GenBank/DDBJ whole genome shotgun (WGS) entry which is preliminary data.</text>
</comment>
<comment type="subcellular location">
    <subcellularLocation>
        <location evidence="1">Membrane</location>
        <topology evidence="1">Multi-pass membrane protein</topology>
    </subcellularLocation>
</comment>
<gene>
    <name evidence="9" type="ORF">HGRIS_001719</name>
</gene>
<feature type="region of interest" description="Disordered" evidence="6">
    <location>
        <begin position="560"/>
        <end position="626"/>
    </location>
</feature>
<evidence type="ECO:0000256" key="7">
    <source>
        <dbReference type="SAM" id="Phobius"/>
    </source>
</evidence>
<dbReference type="PANTHER" id="PTHR42718:SF9">
    <property type="entry name" value="MAJOR FACILITATOR SUPERFAMILY MULTIDRUG TRANSPORTER MFSC"/>
    <property type="match status" value="1"/>
</dbReference>
<evidence type="ECO:0000256" key="3">
    <source>
        <dbReference type="ARBA" id="ARBA00022692"/>
    </source>
</evidence>
<keyword evidence="5 7" id="KW-0472">Membrane</keyword>
<feature type="transmembrane region" description="Helical" evidence="7">
    <location>
        <begin position="242"/>
        <end position="261"/>
    </location>
</feature>
<evidence type="ECO:0000259" key="8">
    <source>
        <dbReference type="PROSITE" id="PS50850"/>
    </source>
</evidence>
<evidence type="ECO:0000256" key="1">
    <source>
        <dbReference type="ARBA" id="ARBA00004141"/>
    </source>
</evidence>
<evidence type="ECO:0000313" key="10">
    <source>
        <dbReference type="Proteomes" id="UP001556367"/>
    </source>
</evidence>
<dbReference type="InterPro" id="IPR011701">
    <property type="entry name" value="MFS"/>
</dbReference>
<evidence type="ECO:0000256" key="6">
    <source>
        <dbReference type="SAM" id="MobiDB-lite"/>
    </source>
</evidence>
<evidence type="ECO:0000256" key="4">
    <source>
        <dbReference type="ARBA" id="ARBA00022989"/>
    </source>
</evidence>
<feature type="compositionally biased region" description="Low complexity" evidence="6">
    <location>
        <begin position="611"/>
        <end position="620"/>
    </location>
</feature>
<evidence type="ECO:0000256" key="5">
    <source>
        <dbReference type="ARBA" id="ARBA00023136"/>
    </source>
</evidence>
<sequence length="626" mass="68391">MKEPLPSTPRERTRLQSIFLVATCTTAMIVYSANISYVQIAMPAVARDLSIPIPELTWLISSYALTSGCFLLTFGRIADLYGRKKVFMVGSLSVAVFSMACGFARTKEALYVLRAFQGVGTAAAIPAAMGILAQSFPPSKARAVAFATFSAGNPLGAGLGMVMGGLLTEVSAATWRANFYLFSGITCICLIGGAYSIDSDRVSAEKDKRIDWIGSLLITSSLILIIFVLAQGELAPQQWATPYIFVLLILGVILLVLFLLWQTYLERILNDFSAPRSRWTPPPIMKPSLWLQAKGRIAAIMWIAFLTWCVFRSWSYWVQLYYQEYLRLSPIQTMLRLLPVFIVGVLCNVFMAQVSGRIPVVWVVVVGALVTSTSSLLFALIDPRASYWAFGFPAAVFSVWGADFVFTSGTLLIAKTISQTEQSLAGGVFQTMTQIGTAITVPVTTIVYNSVVQREEAKVAGITITDTMRREMDLNGYRAAQWCAFGFGILAAILGLISLRGVGVVGHRGNPPAKDKQVDIEKQSVTSTLTHISDVDVLSDCSSDIDSIISVPTHEEVEAQVSRLERKEKRLSGLDSRPGSRDVPSVRDTSNLHQLWMLAKQGKRRPESEYEGSSSSSSGSATPRSL</sequence>
<keyword evidence="3 7" id="KW-0812">Transmembrane</keyword>
<feature type="transmembrane region" description="Helical" evidence="7">
    <location>
        <begin position="18"/>
        <end position="36"/>
    </location>
</feature>
<dbReference type="Proteomes" id="UP001556367">
    <property type="component" value="Unassembled WGS sequence"/>
</dbReference>
<organism evidence="9 10">
    <name type="scientific">Hohenbuehelia grisea</name>
    <dbReference type="NCBI Taxonomy" id="104357"/>
    <lineage>
        <taxon>Eukaryota</taxon>
        <taxon>Fungi</taxon>
        <taxon>Dikarya</taxon>
        <taxon>Basidiomycota</taxon>
        <taxon>Agaricomycotina</taxon>
        <taxon>Agaricomycetes</taxon>
        <taxon>Agaricomycetidae</taxon>
        <taxon>Agaricales</taxon>
        <taxon>Pleurotineae</taxon>
        <taxon>Pleurotaceae</taxon>
        <taxon>Hohenbuehelia</taxon>
    </lineage>
</organism>
<dbReference type="EMBL" id="JASNQZ010000006">
    <property type="protein sequence ID" value="KAL0955478.1"/>
    <property type="molecule type" value="Genomic_DNA"/>
</dbReference>
<feature type="domain" description="Major facilitator superfamily (MFS) profile" evidence="8">
    <location>
        <begin position="20"/>
        <end position="509"/>
    </location>
</feature>
<feature type="transmembrane region" description="Helical" evidence="7">
    <location>
        <begin position="56"/>
        <end position="74"/>
    </location>
</feature>
<dbReference type="Gene3D" id="1.20.1720.10">
    <property type="entry name" value="Multidrug resistance protein D"/>
    <property type="match status" value="1"/>
</dbReference>
<evidence type="ECO:0000256" key="2">
    <source>
        <dbReference type="ARBA" id="ARBA00022448"/>
    </source>
</evidence>
<keyword evidence="2" id="KW-0813">Transport</keyword>
<reference evidence="10" key="1">
    <citation type="submission" date="2024-06" db="EMBL/GenBank/DDBJ databases">
        <title>Multi-omics analyses provide insights into the biosynthesis of the anticancer antibiotic pleurotin in Hohenbuehelia grisea.</title>
        <authorList>
            <person name="Weaver J.A."/>
            <person name="Alberti F."/>
        </authorList>
    </citation>
    <scope>NUCLEOTIDE SEQUENCE [LARGE SCALE GENOMIC DNA]</scope>
    <source>
        <strain evidence="10">T-177</strain>
    </source>
</reference>
<dbReference type="InterPro" id="IPR020846">
    <property type="entry name" value="MFS_dom"/>
</dbReference>
<accession>A0ABR3JJJ5</accession>
<feature type="compositionally biased region" description="Basic and acidic residues" evidence="6">
    <location>
        <begin position="560"/>
        <end position="572"/>
    </location>
</feature>
<feature type="transmembrane region" description="Helical" evidence="7">
    <location>
        <begin position="111"/>
        <end position="132"/>
    </location>
</feature>
<dbReference type="SUPFAM" id="SSF103473">
    <property type="entry name" value="MFS general substrate transporter"/>
    <property type="match status" value="1"/>
</dbReference>
<dbReference type="Pfam" id="PF07690">
    <property type="entry name" value="MFS_1"/>
    <property type="match status" value="2"/>
</dbReference>
<evidence type="ECO:0000313" key="9">
    <source>
        <dbReference type="EMBL" id="KAL0955478.1"/>
    </source>
</evidence>
<name>A0ABR3JJJ5_9AGAR</name>
<dbReference type="InterPro" id="IPR036259">
    <property type="entry name" value="MFS_trans_sf"/>
</dbReference>
<keyword evidence="4 7" id="KW-1133">Transmembrane helix</keyword>
<feature type="transmembrane region" description="Helical" evidence="7">
    <location>
        <begin position="144"/>
        <end position="167"/>
    </location>
</feature>
<keyword evidence="10" id="KW-1185">Reference proteome</keyword>
<dbReference type="PROSITE" id="PS50850">
    <property type="entry name" value="MFS"/>
    <property type="match status" value="1"/>
</dbReference>
<dbReference type="Gene3D" id="1.20.1250.20">
    <property type="entry name" value="MFS general substrate transporter like domains"/>
    <property type="match status" value="1"/>
</dbReference>
<protein>
    <recommendedName>
        <fullName evidence="8">Major facilitator superfamily (MFS) profile domain-containing protein</fullName>
    </recommendedName>
</protein>
<feature type="transmembrane region" description="Helical" evidence="7">
    <location>
        <begin position="479"/>
        <end position="499"/>
    </location>
</feature>